<dbReference type="Proteomes" id="UP000002007">
    <property type="component" value="Chromosome"/>
</dbReference>
<organism evidence="5 6">
    <name type="scientific">Renibacterium salmoninarum (strain ATCC 33209 / DSM 20767 / JCM 11484 / NBRC 15589 / NCIMB 2235)</name>
    <dbReference type="NCBI Taxonomy" id="288705"/>
    <lineage>
        <taxon>Bacteria</taxon>
        <taxon>Bacillati</taxon>
        <taxon>Actinomycetota</taxon>
        <taxon>Actinomycetes</taxon>
        <taxon>Micrococcales</taxon>
        <taxon>Micrococcaceae</taxon>
        <taxon>Renibacterium</taxon>
    </lineage>
</organism>
<feature type="domain" description="HTH hxlR-type" evidence="4">
    <location>
        <begin position="14"/>
        <end position="113"/>
    </location>
</feature>
<dbReference type="GO" id="GO:0003677">
    <property type="term" value="F:DNA binding"/>
    <property type="evidence" value="ECO:0007669"/>
    <property type="project" value="UniProtKB-KW"/>
</dbReference>
<name>A9WN56_RENSM</name>
<evidence type="ECO:0000256" key="2">
    <source>
        <dbReference type="ARBA" id="ARBA00023125"/>
    </source>
</evidence>
<keyword evidence="6" id="KW-1185">Reference proteome</keyword>
<evidence type="ECO:0000259" key="4">
    <source>
        <dbReference type="PROSITE" id="PS51118"/>
    </source>
</evidence>
<evidence type="ECO:0000313" key="6">
    <source>
        <dbReference type="Proteomes" id="UP000002007"/>
    </source>
</evidence>
<dbReference type="HOGENOM" id="CLU_111585_5_0_11"/>
<dbReference type="InterPro" id="IPR036390">
    <property type="entry name" value="WH_DNA-bd_sf"/>
</dbReference>
<proteinExistence type="predicted"/>
<dbReference type="PANTHER" id="PTHR33204:SF29">
    <property type="entry name" value="TRANSCRIPTIONAL REGULATOR"/>
    <property type="match status" value="1"/>
</dbReference>
<dbReference type="EMBL" id="CP000910">
    <property type="protein sequence ID" value="ABY22986.1"/>
    <property type="molecule type" value="Genomic_DNA"/>
</dbReference>
<dbReference type="SUPFAM" id="SSF46785">
    <property type="entry name" value="Winged helix' DNA-binding domain"/>
    <property type="match status" value="1"/>
</dbReference>
<dbReference type="Pfam" id="PF01638">
    <property type="entry name" value="HxlR"/>
    <property type="match status" value="1"/>
</dbReference>
<dbReference type="PANTHER" id="PTHR33204">
    <property type="entry name" value="TRANSCRIPTIONAL REGULATOR, MARR FAMILY"/>
    <property type="match status" value="1"/>
</dbReference>
<evidence type="ECO:0000256" key="1">
    <source>
        <dbReference type="ARBA" id="ARBA00023015"/>
    </source>
</evidence>
<dbReference type="KEGG" id="rsa:RSal33209_1249"/>
<sequence length="127" mass="14372">MSKSSQDLQGIDPCPIAPAVGLIFGRWTSHVLWVLTQKGRLRFTELSAQLQAITPKILTERLRQLERNGLVKRTYHAEVPPRVEYEATELAHTLSPIFTALTDWSEAYLPEVAQSQRVFDAEAASRR</sequence>
<keyword evidence="2" id="KW-0238">DNA-binding</keyword>
<dbReference type="RefSeq" id="WP_012244672.1">
    <property type="nucleotide sequence ID" value="NC_010168.1"/>
</dbReference>
<accession>A9WN56</accession>
<dbReference type="STRING" id="288705.RSal33209_1249"/>
<dbReference type="eggNOG" id="COG1733">
    <property type="taxonomic scope" value="Bacteria"/>
</dbReference>
<evidence type="ECO:0000256" key="3">
    <source>
        <dbReference type="ARBA" id="ARBA00023163"/>
    </source>
</evidence>
<dbReference type="AlphaFoldDB" id="A9WN56"/>
<dbReference type="PROSITE" id="PS51118">
    <property type="entry name" value="HTH_HXLR"/>
    <property type="match status" value="1"/>
</dbReference>
<keyword evidence="3" id="KW-0804">Transcription</keyword>
<keyword evidence="1" id="KW-0805">Transcription regulation</keyword>
<dbReference type="Gene3D" id="1.10.10.10">
    <property type="entry name" value="Winged helix-like DNA-binding domain superfamily/Winged helix DNA-binding domain"/>
    <property type="match status" value="1"/>
</dbReference>
<evidence type="ECO:0000313" key="5">
    <source>
        <dbReference type="EMBL" id="ABY22986.1"/>
    </source>
</evidence>
<dbReference type="InterPro" id="IPR036388">
    <property type="entry name" value="WH-like_DNA-bd_sf"/>
</dbReference>
<gene>
    <name evidence="5" type="ordered locus">RSal33209_1249</name>
</gene>
<reference evidence="6" key="1">
    <citation type="journal article" date="2008" name="J. Bacteriol.">
        <title>Genome sequence of the fish pathogen Renibacterium salmoninarum suggests reductive evolution away from an environmental Arthrobacter ancestor.</title>
        <authorList>
            <person name="Wiens G.D."/>
            <person name="Rockey D.D."/>
            <person name="Wu Z."/>
            <person name="Chang J."/>
            <person name="Levy R."/>
            <person name="Crane S."/>
            <person name="Chen D.S."/>
            <person name="Capri G.R."/>
            <person name="Burnett J.R."/>
            <person name="Sudheesh P.S."/>
            <person name="Schipma M.J."/>
            <person name="Burd H."/>
            <person name="Bhattacharyya A."/>
            <person name="Rhodes L.D."/>
            <person name="Kaul R."/>
            <person name="Strom M.S."/>
        </authorList>
    </citation>
    <scope>NUCLEOTIDE SEQUENCE [LARGE SCALE GENOMIC DNA]</scope>
    <source>
        <strain evidence="6">ATCC 33209 / DSM 20767 / JCM 11484 / NBRC 15589 / NCIMB 2235</strain>
    </source>
</reference>
<dbReference type="InterPro" id="IPR002577">
    <property type="entry name" value="HTH_HxlR"/>
</dbReference>
<protein>
    <submittedName>
        <fullName evidence="5">Transcriptional regulator, MarR family</fullName>
    </submittedName>
</protein>